<keyword evidence="1" id="KW-0812">Transmembrane</keyword>
<proteinExistence type="predicted"/>
<dbReference type="AlphaFoldDB" id="A0AAW0KWC9"/>
<keyword evidence="1" id="KW-1133">Transmembrane helix</keyword>
<comment type="caution">
    <text evidence="3">The sequence shown here is derived from an EMBL/GenBank/DDBJ whole genome shotgun (WGS) entry which is preliminary data.</text>
</comment>
<feature type="transmembrane region" description="Helical" evidence="1">
    <location>
        <begin position="63"/>
        <end position="82"/>
    </location>
</feature>
<dbReference type="GO" id="GO:0016020">
    <property type="term" value="C:membrane"/>
    <property type="evidence" value="ECO:0007669"/>
    <property type="project" value="TreeGrafter"/>
</dbReference>
<feature type="domain" description="PGG" evidence="2">
    <location>
        <begin position="59"/>
        <end position="161"/>
    </location>
</feature>
<feature type="transmembrane region" description="Helical" evidence="1">
    <location>
        <begin position="102"/>
        <end position="128"/>
    </location>
</feature>
<organism evidence="3 4">
    <name type="scientific">Quercus suber</name>
    <name type="common">Cork oak</name>
    <dbReference type="NCBI Taxonomy" id="58331"/>
    <lineage>
        <taxon>Eukaryota</taxon>
        <taxon>Viridiplantae</taxon>
        <taxon>Streptophyta</taxon>
        <taxon>Embryophyta</taxon>
        <taxon>Tracheophyta</taxon>
        <taxon>Spermatophyta</taxon>
        <taxon>Magnoliopsida</taxon>
        <taxon>eudicotyledons</taxon>
        <taxon>Gunneridae</taxon>
        <taxon>Pentapetalae</taxon>
        <taxon>rosids</taxon>
        <taxon>fabids</taxon>
        <taxon>Fagales</taxon>
        <taxon>Fagaceae</taxon>
        <taxon>Quercus</taxon>
    </lineage>
</organism>
<reference evidence="3 4" key="1">
    <citation type="journal article" date="2018" name="Sci. Data">
        <title>The draft genome sequence of cork oak.</title>
        <authorList>
            <person name="Ramos A.M."/>
            <person name="Usie A."/>
            <person name="Barbosa P."/>
            <person name="Barros P.M."/>
            <person name="Capote T."/>
            <person name="Chaves I."/>
            <person name="Simoes F."/>
            <person name="Abreu I."/>
            <person name="Carrasquinho I."/>
            <person name="Faro C."/>
            <person name="Guimaraes J.B."/>
            <person name="Mendonca D."/>
            <person name="Nobrega F."/>
            <person name="Rodrigues L."/>
            <person name="Saibo N.J.M."/>
            <person name="Varela M.C."/>
            <person name="Egas C."/>
            <person name="Matos J."/>
            <person name="Miguel C.M."/>
            <person name="Oliveira M.M."/>
            <person name="Ricardo C.P."/>
            <person name="Goncalves S."/>
        </authorList>
    </citation>
    <scope>NUCLEOTIDE SEQUENCE [LARGE SCALE GENOMIC DNA]</scope>
    <source>
        <strain evidence="4">cv. HL8</strain>
    </source>
</reference>
<dbReference type="Proteomes" id="UP000237347">
    <property type="component" value="Unassembled WGS sequence"/>
</dbReference>
<keyword evidence="4" id="KW-1185">Reference proteome</keyword>
<dbReference type="InterPro" id="IPR026961">
    <property type="entry name" value="PGG_dom"/>
</dbReference>
<dbReference type="Pfam" id="PF13962">
    <property type="entry name" value="PGG"/>
    <property type="match status" value="1"/>
</dbReference>
<keyword evidence="1" id="KW-0472">Membrane</keyword>
<evidence type="ECO:0000259" key="2">
    <source>
        <dbReference type="Pfam" id="PF13962"/>
    </source>
</evidence>
<protein>
    <recommendedName>
        <fullName evidence="2">PGG domain-containing protein</fullName>
    </recommendedName>
</protein>
<evidence type="ECO:0000313" key="4">
    <source>
        <dbReference type="Proteomes" id="UP000237347"/>
    </source>
</evidence>
<feature type="transmembrane region" description="Helical" evidence="1">
    <location>
        <begin position="12"/>
        <end position="30"/>
    </location>
</feature>
<dbReference type="PANTHER" id="PTHR24177:SF416">
    <property type="entry name" value="PGG DOMAIN-CONTAINING PROTEIN"/>
    <property type="match status" value="1"/>
</dbReference>
<dbReference type="EMBL" id="PKMF04000198">
    <property type="protein sequence ID" value="KAK7843707.1"/>
    <property type="molecule type" value="Genomic_DNA"/>
</dbReference>
<sequence length="173" mass="19436">MDKDGQVSAFYRVLITIVWVFSIIIFRYRFREDVMYKAKVKNRKLRRTFGDIKEDFGKQVGEINLLVATLITTVTFAAAFTVPGGYKSEGVDEGLAILCKRFSFGVFLIANTLAFGLSTTSVFIHFFATTTITSADFHREVAQHTPLFTKWSIGALLSYSIAKPKLVWDGLIG</sequence>
<dbReference type="PANTHER" id="PTHR24177">
    <property type="entry name" value="CASKIN"/>
    <property type="match status" value="1"/>
</dbReference>
<evidence type="ECO:0000256" key="1">
    <source>
        <dbReference type="SAM" id="Phobius"/>
    </source>
</evidence>
<name>A0AAW0KWC9_QUESU</name>
<evidence type="ECO:0000313" key="3">
    <source>
        <dbReference type="EMBL" id="KAK7843707.1"/>
    </source>
</evidence>
<accession>A0AAW0KWC9</accession>
<gene>
    <name evidence="3" type="ORF">CFP56_012064</name>
</gene>